<dbReference type="InterPro" id="IPR029063">
    <property type="entry name" value="SAM-dependent_MTases_sf"/>
</dbReference>
<dbReference type="AlphaFoldDB" id="A0A844ZV55"/>
<evidence type="ECO:0000259" key="1">
    <source>
        <dbReference type="Pfam" id="PF05050"/>
    </source>
</evidence>
<protein>
    <submittedName>
        <fullName evidence="2">FkbM family methyltransferase</fullName>
    </submittedName>
</protein>
<dbReference type="GO" id="GO:0032259">
    <property type="term" value="P:methylation"/>
    <property type="evidence" value="ECO:0007669"/>
    <property type="project" value="UniProtKB-KW"/>
</dbReference>
<evidence type="ECO:0000313" key="2">
    <source>
        <dbReference type="EMBL" id="MXO91354.1"/>
    </source>
</evidence>
<accession>A0A844ZV55</accession>
<dbReference type="Gene3D" id="3.40.50.150">
    <property type="entry name" value="Vaccinia Virus protein VP39"/>
    <property type="match status" value="1"/>
</dbReference>
<comment type="caution">
    <text evidence="2">The sequence shown here is derived from an EMBL/GenBank/DDBJ whole genome shotgun (WGS) entry which is preliminary data.</text>
</comment>
<dbReference type="SUPFAM" id="SSF53335">
    <property type="entry name" value="S-adenosyl-L-methionine-dependent methyltransferases"/>
    <property type="match status" value="1"/>
</dbReference>
<dbReference type="GO" id="GO:0008168">
    <property type="term" value="F:methyltransferase activity"/>
    <property type="evidence" value="ECO:0007669"/>
    <property type="project" value="UniProtKB-KW"/>
</dbReference>
<evidence type="ECO:0000313" key="3">
    <source>
        <dbReference type="Proteomes" id="UP000442714"/>
    </source>
</evidence>
<dbReference type="Proteomes" id="UP000442714">
    <property type="component" value="Unassembled WGS sequence"/>
</dbReference>
<dbReference type="InterPro" id="IPR052514">
    <property type="entry name" value="SAM-dependent_MTase"/>
</dbReference>
<dbReference type="PANTHER" id="PTHR34203:SF15">
    <property type="entry name" value="SLL1173 PROTEIN"/>
    <property type="match status" value="1"/>
</dbReference>
<dbReference type="InterPro" id="IPR006342">
    <property type="entry name" value="FkbM_mtfrase"/>
</dbReference>
<keyword evidence="3" id="KW-1185">Reference proteome</keyword>
<keyword evidence="2" id="KW-0808">Transferase</keyword>
<dbReference type="OrthoDB" id="7429061at2"/>
<reference evidence="2 3" key="1">
    <citation type="submission" date="2019-12" db="EMBL/GenBank/DDBJ databases">
        <title>Genomic-based taxomic classification of the family Erythrobacteraceae.</title>
        <authorList>
            <person name="Xu L."/>
        </authorList>
    </citation>
    <scope>NUCLEOTIDE SEQUENCE [LARGE SCALE GENOMIC DNA]</scope>
    <source>
        <strain evidence="2 3">KCTC 52763</strain>
    </source>
</reference>
<proteinExistence type="predicted"/>
<organism evidence="2 3">
    <name type="scientific">Pontixanthobacter aquaemixtae</name>
    <dbReference type="NCBI Taxonomy" id="1958940"/>
    <lineage>
        <taxon>Bacteria</taxon>
        <taxon>Pseudomonadati</taxon>
        <taxon>Pseudomonadota</taxon>
        <taxon>Alphaproteobacteria</taxon>
        <taxon>Sphingomonadales</taxon>
        <taxon>Erythrobacteraceae</taxon>
        <taxon>Pontixanthobacter</taxon>
    </lineage>
</organism>
<feature type="domain" description="Methyltransferase FkbM" evidence="1">
    <location>
        <begin position="59"/>
        <end position="215"/>
    </location>
</feature>
<dbReference type="EMBL" id="WTYX01000002">
    <property type="protein sequence ID" value="MXO91354.1"/>
    <property type="molecule type" value="Genomic_DNA"/>
</dbReference>
<dbReference type="NCBIfam" id="TIGR01444">
    <property type="entry name" value="fkbM_fam"/>
    <property type="match status" value="1"/>
</dbReference>
<keyword evidence="2" id="KW-0489">Methyltransferase</keyword>
<gene>
    <name evidence="2" type="ORF">GRI41_11010</name>
</gene>
<dbReference type="Pfam" id="PF05050">
    <property type="entry name" value="Methyltransf_21"/>
    <property type="match status" value="1"/>
</dbReference>
<dbReference type="PANTHER" id="PTHR34203">
    <property type="entry name" value="METHYLTRANSFERASE, FKBM FAMILY PROTEIN"/>
    <property type="match status" value="1"/>
</dbReference>
<sequence>MDGFEPPHLLGDLSAKIRGVGQFALRAGTDDIIHVLSARERAVRNVLEQRLRPGDVFVDAGANIGFFSVIASNLVGESGQVIAFEMMPETAARLRHHFAINDLPSAKIFERALFDKDGETITATSSAQKFGQASVSPEFQAEPGRTIRHDVPTVRLDTALADIGDIALMKMDLEGAELGALLGAKDVLARCAAVIFENNSKDERVVGLLRSAGFSIRHLGGREHLAYRSEE</sequence>
<name>A0A844ZV55_9SPHN</name>
<dbReference type="RefSeq" id="WP_160605040.1">
    <property type="nucleotide sequence ID" value="NZ_WTYX01000002.1"/>
</dbReference>